<protein>
    <recommendedName>
        <fullName evidence="4">RED-like N-terminal domain-containing protein</fullName>
    </recommendedName>
</protein>
<comment type="caution">
    <text evidence="5">The sequence shown here is derived from an EMBL/GenBank/DDBJ whole genome shotgun (WGS) entry which is preliminary data.</text>
</comment>
<evidence type="ECO:0000256" key="1">
    <source>
        <dbReference type="ARBA" id="ARBA00004123"/>
    </source>
</evidence>
<sequence>MNNEQFRKLLGAESGKSRSPGNGASQSNASPAASGALGSRQRSSIPMTPRSVGVGHVRNEFARQLAARNQENQPQKKFRTSTPKGSRLAEGYVDRARGRMEEEEDDRAKRIKALEEALKNEEIDQATFEKLCSKIAGGDLSSTHLIKGLDFKLLERVRKGEDVYRDEKGGDEEEKDPREEEVDEAFDELEVTQVQAVEKEKAKKKGQFAPVALAPGKKRTRDQILAELKASREAAKAQQEAALGNKFKKIGAKQQPGTRIERDSKGREVMIIIDEDGHEKRKVRKIQTGAEEEQREEFVPDKDAKPLGMEVPEFYKKQQAEIEEDDNDDIFADAGDDYDPLAGMDDSSDEDSEGEVKDKTEVKDERSADTRAMPPPPRPVQTRNYFKDAKTELISSQTLKGPSMSDPAIQAAFKRAAQLNAANRDHENDEDEEDDQEARARRERHKRMLQSGDRDAEDLDMGFGTSRFEDEADFDDAPVKLSAWGNDDDGGGGEGGKNKRKRGPKKRKGDVNNAADVLRVMEQRKAASKSNVQLACYFAIMGCHSPAYSSHCLYIVQMDTLYAGPQMASVFASYTSTTRTRMRMRTRIPLPKHAARATTACAFSDDYWLCFGFRPGHPPIMPPAIFQAPMRSNL</sequence>
<evidence type="ECO:0000313" key="6">
    <source>
        <dbReference type="Proteomes" id="UP000027238"/>
    </source>
</evidence>
<proteinExistence type="predicted"/>
<name>A0A066WY08_COLSU</name>
<comment type="subcellular location">
    <subcellularLocation>
        <location evidence="1">Nucleus</location>
    </subcellularLocation>
</comment>
<dbReference type="InterPro" id="IPR012916">
    <property type="entry name" value="RED_N"/>
</dbReference>
<feature type="compositionally biased region" description="Acidic residues" evidence="3">
    <location>
        <begin position="169"/>
        <end position="183"/>
    </location>
</feature>
<feature type="domain" description="RED-like N-terminal" evidence="4">
    <location>
        <begin position="81"/>
        <end position="203"/>
    </location>
</feature>
<dbReference type="Proteomes" id="UP000027238">
    <property type="component" value="Unassembled WGS sequence"/>
</dbReference>
<organism evidence="5 6">
    <name type="scientific">Colletotrichum sublineola</name>
    <name type="common">Sorghum anthracnose fungus</name>
    <dbReference type="NCBI Taxonomy" id="1173701"/>
    <lineage>
        <taxon>Eukaryota</taxon>
        <taxon>Fungi</taxon>
        <taxon>Dikarya</taxon>
        <taxon>Ascomycota</taxon>
        <taxon>Pezizomycotina</taxon>
        <taxon>Sordariomycetes</taxon>
        <taxon>Hypocreomycetidae</taxon>
        <taxon>Glomerellales</taxon>
        <taxon>Glomerellaceae</taxon>
        <taxon>Colletotrichum</taxon>
        <taxon>Colletotrichum graminicola species complex</taxon>
    </lineage>
</organism>
<dbReference type="GO" id="GO:0005634">
    <property type="term" value="C:nucleus"/>
    <property type="evidence" value="ECO:0007669"/>
    <property type="project" value="UniProtKB-SubCell"/>
</dbReference>
<dbReference type="AlphaFoldDB" id="A0A066WY08"/>
<feature type="compositionally biased region" description="Basic and acidic residues" evidence="3">
    <location>
        <begin position="354"/>
        <end position="369"/>
    </location>
</feature>
<feature type="compositionally biased region" description="Basic residues" evidence="3">
    <location>
        <begin position="498"/>
        <end position="508"/>
    </location>
</feature>
<dbReference type="HOGENOM" id="CLU_017393_0_0_1"/>
<dbReference type="eggNOG" id="ENOG502RZ6M">
    <property type="taxonomic scope" value="Eukaryota"/>
</dbReference>
<evidence type="ECO:0000256" key="3">
    <source>
        <dbReference type="SAM" id="MobiDB-lite"/>
    </source>
</evidence>
<feature type="compositionally biased region" description="Polar residues" evidence="3">
    <location>
        <begin position="17"/>
        <end position="31"/>
    </location>
</feature>
<gene>
    <name evidence="5" type="ORF">CSUB01_00303</name>
</gene>
<accession>A0A066WY08</accession>
<dbReference type="Pfam" id="PF07808">
    <property type="entry name" value="RED_N"/>
    <property type="match status" value="1"/>
</dbReference>
<keyword evidence="2" id="KW-0539">Nucleus</keyword>
<dbReference type="OMA" id="LKSTHMV"/>
<reference evidence="6" key="1">
    <citation type="journal article" date="2014" name="Genome Announc.">
        <title>Draft genome sequence of Colletotrichum sublineola, a destructive pathogen of cultivated sorghum.</title>
        <authorList>
            <person name="Baroncelli R."/>
            <person name="Sanz-Martin J.M."/>
            <person name="Rech G.E."/>
            <person name="Sukno S.A."/>
            <person name="Thon M.R."/>
        </authorList>
    </citation>
    <scope>NUCLEOTIDE SEQUENCE [LARGE SCALE GENOMIC DNA]</scope>
    <source>
        <strain evidence="6">TX430BB</strain>
    </source>
</reference>
<evidence type="ECO:0000256" key="2">
    <source>
        <dbReference type="ARBA" id="ARBA00023242"/>
    </source>
</evidence>
<feature type="compositionally biased region" description="Polar residues" evidence="3">
    <location>
        <begin position="67"/>
        <end position="84"/>
    </location>
</feature>
<dbReference type="PANTHER" id="PTHR12765">
    <property type="entry name" value="RED PROTEIN IK FACTOR CYTOKINE IK"/>
    <property type="match status" value="1"/>
</dbReference>
<feature type="region of interest" description="Disordered" evidence="3">
    <location>
        <begin position="479"/>
        <end position="511"/>
    </location>
</feature>
<feature type="compositionally biased region" description="Basic and acidic residues" evidence="3">
    <location>
        <begin position="296"/>
        <end position="305"/>
    </location>
</feature>
<dbReference type="InterPro" id="IPR039896">
    <property type="entry name" value="Red-like"/>
</dbReference>
<feature type="compositionally biased region" description="Acidic residues" evidence="3">
    <location>
        <begin position="321"/>
        <end position="339"/>
    </location>
</feature>
<keyword evidence="6" id="KW-1185">Reference proteome</keyword>
<feature type="region of interest" description="Disordered" evidence="3">
    <location>
        <begin position="277"/>
        <end position="461"/>
    </location>
</feature>
<evidence type="ECO:0000259" key="4">
    <source>
        <dbReference type="Pfam" id="PF07808"/>
    </source>
</evidence>
<evidence type="ECO:0000313" key="5">
    <source>
        <dbReference type="EMBL" id="KDN61758.1"/>
    </source>
</evidence>
<dbReference type="EMBL" id="JMSE01001382">
    <property type="protein sequence ID" value="KDN61758.1"/>
    <property type="molecule type" value="Genomic_DNA"/>
</dbReference>
<feature type="compositionally biased region" description="Basic and acidic residues" evidence="3">
    <location>
        <begin position="92"/>
        <end position="105"/>
    </location>
</feature>
<dbReference type="STRING" id="1173701.A0A066WY08"/>
<feature type="region of interest" description="Disordered" evidence="3">
    <location>
        <begin position="1"/>
        <end position="105"/>
    </location>
</feature>
<dbReference type="OrthoDB" id="3366823at2759"/>
<feature type="region of interest" description="Disordered" evidence="3">
    <location>
        <begin position="162"/>
        <end position="183"/>
    </location>
</feature>